<sequence>MTTVTEARARLGEHVSIAGVPWPVYKLAALAAGLLILLVFVAAGATPATAVLSGAAAATAIWLTGAALGADRR</sequence>
<organism evidence="2 3">
    <name type="scientific">Mycolicibacillus trivialis</name>
    <dbReference type="NCBI Taxonomy" id="1798"/>
    <lineage>
        <taxon>Bacteria</taxon>
        <taxon>Bacillati</taxon>
        <taxon>Actinomycetota</taxon>
        <taxon>Actinomycetes</taxon>
        <taxon>Mycobacteriales</taxon>
        <taxon>Mycobacteriaceae</taxon>
        <taxon>Mycolicibacillus</taxon>
    </lineage>
</organism>
<protein>
    <submittedName>
        <fullName evidence="2">Uncharacterized protein</fullName>
    </submittedName>
</protein>
<keyword evidence="1" id="KW-0472">Membrane</keyword>
<dbReference type="STRING" id="1798.AWC30_03795"/>
<keyword evidence="1" id="KW-1133">Transmembrane helix</keyword>
<dbReference type="RefSeq" id="WP_085108385.1">
    <property type="nucleotide sequence ID" value="NZ_JACKSN010000075.1"/>
</dbReference>
<dbReference type="Proteomes" id="UP000193090">
    <property type="component" value="Unassembled WGS sequence"/>
</dbReference>
<gene>
    <name evidence="2" type="ORF">AWC30_03795</name>
</gene>
<feature type="transmembrane region" description="Helical" evidence="1">
    <location>
        <begin position="24"/>
        <end position="45"/>
    </location>
</feature>
<dbReference type="EMBL" id="LQPZ01000008">
    <property type="protein sequence ID" value="ORX08043.1"/>
    <property type="molecule type" value="Genomic_DNA"/>
</dbReference>
<proteinExistence type="predicted"/>
<feature type="transmembrane region" description="Helical" evidence="1">
    <location>
        <begin position="51"/>
        <end position="70"/>
    </location>
</feature>
<evidence type="ECO:0000256" key="1">
    <source>
        <dbReference type="SAM" id="Phobius"/>
    </source>
</evidence>
<evidence type="ECO:0000313" key="2">
    <source>
        <dbReference type="EMBL" id="ORX08043.1"/>
    </source>
</evidence>
<reference evidence="2 3" key="1">
    <citation type="submission" date="2016-01" db="EMBL/GenBank/DDBJ databases">
        <title>The new phylogeny of the genus Mycobacterium.</title>
        <authorList>
            <person name="Tarcisio F."/>
            <person name="Conor M."/>
            <person name="Antonella G."/>
            <person name="Elisabetta G."/>
            <person name="Giulia F.S."/>
            <person name="Sara T."/>
            <person name="Anna F."/>
            <person name="Clotilde B."/>
            <person name="Roberto B."/>
            <person name="Veronica D.S."/>
            <person name="Fabio R."/>
            <person name="Monica P."/>
            <person name="Olivier J."/>
            <person name="Enrico T."/>
            <person name="Nicola S."/>
        </authorList>
    </citation>
    <scope>NUCLEOTIDE SEQUENCE [LARGE SCALE GENOMIC DNA]</scope>
    <source>
        <strain evidence="2 3">DSM 44153</strain>
    </source>
</reference>
<keyword evidence="3" id="KW-1185">Reference proteome</keyword>
<accession>A0A1X2EPI6</accession>
<evidence type="ECO:0000313" key="3">
    <source>
        <dbReference type="Proteomes" id="UP000193090"/>
    </source>
</evidence>
<keyword evidence="1" id="KW-0812">Transmembrane</keyword>
<name>A0A1X2EPI6_9MYCO</name>
<dbReference type="AlphaFoldDB" id="A0A1X2EPI6"/>
<comment type="caution">
    <text evidence="2">The sequence shown here is derived from an EMBL/GenBank/DDBJ whole genome shotgun (WGS) entry which is preliminary data.</text>
</comment>